<name>A0A1Y1CNU4_9BACT</name>
<organism evidence="3 4">
    <name type="scientific">Labilibaculum antarcticum</name>
    <dbReference type="NCBI Taxonomy" id="1717717"/>
    <lineage>
        <taxon>Bacteria</taxon>
        <taxon>Pseudomonadati</taxon>
        <taxon>Bacteroidota</taxon>
        <taxon>Bacteroidia</taxon>
        <taxon>Marinilabiliales</taxon>
        <taxon>Marinifilaceae</taxon>
        <taxon>Labilibaculum</taxon>
    </lineage>
</organism>
<dbReference type="InterPro" id="IPR003680">
    <property type="entry name" value="Flavodoxin_fold"/>
</dbReference>
<evidence type="ECO:0000256" key="1">
    <source>
        <dbReference type="ARBA" id="ARBA00023002"/>
    </source>
</evidence>
<dbReference type="InterPro" id="IPR046980">
    <property type="entry name" value="KefG/KefF"/>
</dbReference>
<dbReference type="GO" id="GO:0003955">
    <property type="term" value="F:NAD(P)H dehydrogenase (quinone) activity"/>
    <property type="evidence" value="ECO:0007669"/>
    <property type="project" value="TreeGrafter"/>
</dbReference>
<dbReference type="AlphaFoldDB" id="A0A1Y1CNU4"/>
<evidence type="ECO:0000313" key="3">
    <source>
        <dbReference type="EMBL" id="BAX81683.1"/>
    </source>
</evidence>
<gene>
    <name evidence="3" type="ORF">ALGA_3385</name>
</gene>
<sequence length="197" mass="23112">MKKILILFAHPAFQKSRINKILIQGLDDIEGITLHDLYQAYPEMDIDIESEQRLVDAHDIVIFHHPFYWYSTPAILKEWQDLVLKHGWAYGHEGKNLKGKFIFQVLTAGGERMAYCQQGYNKFTIRQLLSPFEQMANLCKMNYLPPFVVHGTHSITMQEVLEHKTTYLELLAGLRDETINLDDLANREYFNDYFTQK</sequence>
<reference evidence="4" key="2">
    <citation type="journal article" date="2020" name="Antonie Van Leeuwenhoek">
        <title>Labilibaculum antarcticum sp. nov., a novel facultative anaerobic, psychrotorelant bacterium isolated from marine sediment of Antarctica.</title>
        <authorList>
            <person name="Watanabe M."/>
            <person name="Kojima H."/>
            <person name="Fukui M."/>
        </authorList>
    </citation>
    <scope>NUCLEOTIDE SEQUENCE [LARGE SCALE GENOMIC DNA]</scope>
    <source>
        <strain evidence="4">SPP2</strain>
    </source>
</reference>
<dbReference type="RefSeq" id="WP_096431304.1">
    <property type="nucleotide sequence ID" value="NZ_AP018042.1"/>
</dbReference>
<dbReference type="OrthoDB" id="652200at2"/>
<keyword evidence="1" id="KW-0560">Oxidoreductase</keyword>
<dbReference type="SUPFAM" id="SSF52218">
    <property type="entry name" value="Flavoproteins"/>
    <property type="match status" value="1"/>
</dbReference>
<proteinExistence type="predicted"/>
<dbReference type="InterPro" id="IPR029039">
    <property type="entry name" value="Flavoprotein-like_sf"/>
</dbReference>
<accession>A0A1Y1CNU4</accession>
<dbReference type="EMBL" id="AP018042">
    <property type="protein sequence ID" value="BAX81683.1"/>
    <property type="molecule type" value="Genomic_DNA"/>
</dbReference>
<dbReference type="Pfam" id="PF02525">
    <property type="entry name" value="Flavodoxin_2"/>
    <property type="match status" value="1"/>
</dbReference>
<protein>
    <submittedName>
        <fullName evidence="3">NAD(P)H oxidoreductase</fullName>
    </submittedName>
</protein>
<keyword evidence="4" id="KW-1185">Reference proteome</keyword>
<evidence type="ECO:0000259" key="2">
    <source>
        <dbReference type="Pfam" id="PF02525"/>
    </source>
</evidence>
<dbReference type="PANTHER" id="PTHR47307:SF1">
    <property type="entry name" value="GLUTATHIONE-REGULATED POTASSIUM-EFFLUX SYSTEM ANCILLARY PROTEIN KEFG"/>
    <property type="match status" value="1"/>
</dbReference>
<evidence type="ECO:0000313" key="4">
    <source>
        <dbReference type="Proteomes" id="UP000218267"/>
    </source>
</evidence>
<feature type="domain" description="Flavodoxin-like fold" evidence="2">
    <location>
        <begin position="2"/>
        <end position="168"/>
    </location>
</feature>
<dbReference type="Gene3D" id="3.40.50.360">
    <property type="match status" value="1"/>
</dbReference>
<dbReference type="KEGG" id="mbas:ALGA_3385"/>
<dbReference type="GO" id="GO:0009055">
    <property type="term" value="F:electron transfer activity"/>
    <property type="evidence" value="ECO:0007669"/>
    <property type="project" value="TreeGrafter"/>
</dbReference>
<dbReference type="GO" id="GO:0010181">
    <property type="term" value="F:FMN binding"/>
    <property type="evidence" value="ECO:0007669"/>
    <property type="project" value="TreeGrafter"/>
</dbReference>
<dbReference type="PANTHER" id="PTHR47307">
    <property type="entry name" value="GLUTATHIONE-REGULATED POTASSIUM-EFFLUX SYSTEM ANCILLARY PROTEIN KEFG"/>
    <property type="match status" value="1"/>
</dbReference>
<dbReference type="Proteomes" id="UP000218267">
    <property type="component" value="Chromosome"/>
</dbReference>
<reference evidence="3 4" key="1">
    <citation type="journal article" date="2018" name="Mar. Genomics">
        <title>Complete genome sequence of Marinifilaceae bacterium strain SPP2, isolated from the Antarctic marine sediment.</title>
        <authorList>
            <person name="Watanabe M."/>
            <person name="Kojima H."/>
            <person name="Fukui M."/>
        </authorList>
    </citation>
    <scope>NUCLEOTIDE SEQUENCE [LARGE SCALE GENOMIC DNA]</scope>
    <source>
        <strain evidence="3 4">SPP2</strain>
    </source>
</reference>